<sequence>MFVDERFSLGTETRTRSRYLAIPVSNSAADYEEYYRLSRTEYSHFTTDLAAAVAFADECRARHRDDRLIVQPGSSRGVPR</sequence>
<gene>
    <name evidence="1" type="ORF">ELQ90_12285</name>
</gene>
<organism evidence="1 2">
    <name type="scientific">Labedella phragmitis</name>
    <dbReference type="NCBI Taxonomy" id="2498849"/>
    <lineage>
        <taxon>Bacteria</taxon>
        <taxon>Bacillati</taxon>
        <taxon>Actinomycetota</taxon>
        <taxon>Actinomycetes</taxon>
        <taxon>Micrococcales</taxon>
        <taxon>Microbacteriaceae</taxon>
        <taxon>Labedella</taxon>
    </lineage>
</organism>
<comment type="caution">
    <text evidence="1">The sequence shown here is derived from an EMBL/GenBank/DDBJ whole genome shotgun (WGS) entry which is preliminary data.</text>
</comment>
<dbReference type="AlphaFoldDB" id="A0A444PR36"/>
<dbReference type="Proteomes" id="UP000288547">
    <property type="component" value="Unassembled WGS sequence"/>
</dbReference>
<keyword evidence="2" id="KW-1185">Reference proteome</keyword>
<proteinExistence type="predicted"/>
<name>A0A444PR36_9MICO</name>
<accession>A0A444PR36</accession>
<protein>
    <submittedName>
        <fullName evidence="1">Uncharacterized protein</fullName>
    </submittedName>
</protein>
<evidence type="ECO:0000313" key="2">
    <source>
        <dbReference type="Proteomes" id="UP000288547"/>
    </source>
</evidence>
<dbReference type="EMBL" id="RZNB01000005">
    <property type="protein sequence ID" value="RWZ49730.1"/>
    <property type="molecule type" value="Genomic_DNA"/>
</dbReference>
<dbReference type="OrthoDB" id="4318869at2"/>
<evidence type="ECO:0000313" key="1">
    <source>
        <dbReference type="EMBL" id="RWZ49730.1"/>
    </source>
</evidence>
<reference evidence="1 2" key="1">
    <citation type="submission" date="2018-12" db="EMBL/GenBank/DDBJ databases">
        <authorList>
            <person name="Li F."/>
        </authorList>
    </citation>
    <scope>NUCLEOTIDE SEQUENCE [LARGE SCALE GENOMIC DNA]</scope>
    <source>
        <strain evidence="1 2">11W25H-1</strain>
    </source>
</reference>